<feature type="region of interest" description="Disordered" evidence="1">
    <location>
        <begin position="31"/>
        <end position="69"/>
    </location>
</feature>
<accession>A0ABN1PSJ6</accession>
<proteinExistence type="predicted"/>
<protein>
    <submittedName>
        <fullName evidence="2">Uncharacterized protein</fullName>
    </submittedName>
</protein>
<dbReference type="Proteomes" id="UP001501005">
    <property type="component" value="Unassembled WGS sequence"/>
</dbReference>
<feature type="compositionally biased region" description="Gly residues" evidence="1">
    <location>
        <begin position="60"/>
        <end position="69"/>
    </location>
</feature>
<name>A0ABN1PSJ6_9ACTN</name>
<dbReference type="EMBL" id="BAAAHG010000094">
    <property type="protein sequence ID" value="GAA0932662.1"/>
    <property type="molecule type" value="Genomic_DNA"/>
</dbReference>
<keyword evidence="3" id="KW-1185">Reference proteome</keyword>
<comment type="caution">
    <text evidence="2">The sequence shown here is derived from an EMBL/GenBank/DDBJ whole genome shotgun (WGS) entry which is preliminary data.</text>
</comment>
<reference evidence="2 3" key="1">
    <citation type="journal article" date="2019" name="Int. J. Syst. Evol. Microbiol.">
        <title>The Global Catalogue of Microorganisms (GCM) 10K type strain sequencing project: providing services to taxonomists for standard genome sequencing and annotation.</title>
        <authorList>
            <consortium name="The Broad Institute Genomics Platform"/>
            <consortium name="The Broad Institute Genome Sequencing Center for Infectious Disease"/>
            <person name="Wu L."/>
            <person name="Ma J."/>
        </authorList>
    </citation>
    <scope>NUCLEOTIDE SEQUENCE [LARGE SCALE GENOMIC DNA]</scope>
    <source>
        <strain evidence="2 3">JCM 10673</strain>
    </source>
</reference>
<evidence type="ECO:0000256" key="1">
    <source>
        <dbReference type="SAM" id="MobiDB-lite"/>
    </source>
</evidence>
<organism evidence="2 3">
    <name type="scientific">Streptomyces thermoalcalitolerans</name>
    <dbReference type="NCBI Taxonomy" id="65605"/>
    <lineage>
        <taxon>Bacteria</taxon>
        <taxon>Bacillati</taxon>
        <taxon>Actinomycetota</taxon>
        <taxon>Actinomycetes</taxon>
        <taxon>Kitasatosporales</taxon>
        <taxon>Streptomycetaceae</taxon>
        <taxon>Streptomyces</taxon>
    </lineage>
</organism>
<gene>
    <name evidence="2" type="ORF">GCM10009549_56780</name>
</gene>
<evidence type="ECO:0000313" key="3">
    <source>
        <dbReference type="Proteomes" id="UP001501005"/>
    </source>
</evidence>
<evidence type="ECO:0000313" key="2">
    <source>
        <dbReference type="EMBL" id="GAA0932662.1"/>
    </source>
</evidence>
<sequence length="69" mass="6794">MDEPAEGLLPADLLVEGLLLKRAAPNLIHGSMLSDAGTEDGRPRTGTGVPGRGRAAALPGTGGPCSGCA</sequence>